<accession>A0ABW5PU80</accession>
<organism evidence="1 2">
    <name type="scientific">Terrilactibacillus laevilacticus</name>
    <dbReference type="NCBI Taxonomy" id="1380157"/>
    <lineage>
        <taxon>Bacteria</taxon>
        <taxon>Bacillati</taxon>
        <taxon>Bacillota</taxon>
        <taxon>Bacilli</taxon>
        <taxon>Bacillales</taxon>
        <taxon>Bacillaceae</taxon>
        <taxon>Terrilactibacillus</taxon>
    </lineage>
</organism>
<dbReference type="RefSeq" id="WP_141190941.1">
    <property type="nucleotide sequence ID" value="NZ_JBHUMR010000015.1"/>
</dbReference>
<dbReference type="InterPro" id="IPR012166">
    <property type="entry name" value="Uncharacterised_RocB"/>
</dbReference>
<dbReference type="Pfam" id="PF01546">
    <property type="entry name" value="Peptidase_M20"/>
    <property type="match status" value="1"/>
</dbReference>
<dbReference type="InterPro" id="IPR050072">
    <property type="entry name" value="Peptidase_M20A"/>
</dbReference>
<dbReference type="Proteomes" id="UP001597458">
    <property type="component" value="Unassembled WGS sequence"/>
</dbReference>
<dbReference type="PANTHER" id="PTHR43808">
    <property type="entry name" value="ACETYLORNITHINE DEACETYLASE"/>
    <property type="match status" value="1"/>
</dbReference>
<dbReference type="PIRSF" id="PIRSF010386">
    <property type="entry name" value="RocB"/>
    <property type="match status" value="1"/>
</dbReference>
<protein>
    <submittedName>
        <fullName evidence="1">M20/M25/M40 family metallo-hydrolase</fullName>
    </submittedName>
</protein>
<dbReference type="EMBL" id="JBHUMR010000015">
    <property type="protein sequence ID" value="MFD2618470.1"/>
    <property type="molecule type" value="Genomic_DNA"/>
</dbReference>
<dbReference type="Gene3D" id="3.40.630.10">
    <property type="entry name" value="Zn peptidases"/>
    <property type="match status" value="1"/>
</dbReference>
<comment type="caution">
    <text evidence="1">The sequence shown here is derived from an EMBL/GenBank/DDBJ whole genome shotgun (WGS) entry which is preliminary data.</text>
</comment>
<dbReference type="PANTHER" id="PTHR43808:SF27">
    <property type="entry name" value="PROTEIN ROCB"/>
    <property type="match status" value="1"/>
</dbReference>
<dbReference type="InterPro" id="IPR002933">
    <property type="entry name" value="Peptidase_M20"/>
</dbReference>
<gene>
    <name evidence="1" type="ORF">ACFSTF_14270</name>
</gene>
<dbReference type="SUPFAM" id="SSF53187">
    <property type="entry name" value="Zn-dependent exopeptidases"/>
    <property type="match status" value="1"/>
</dbReference>
<evidence type="ECO:0000313" key="1">
    <source>
        <dbReference type="EMBL" id="MFD2618470.1"/>
    </source>
</evidence>
<sequence>MYEHIKDLSFSNKIEFLTRSLVNISSINGTSGEVDLAKTIEKILRSFPYFKENPSKVWTQQLQDDPLGRQNVFALLRSKSKNDKTVIYHAHMDTVGIDDFGSLKTSAFQSNELEQYFRVYDQDPEVKQDASTGEWLFGRGALDMKSGIAVHLVNLLSYSERREELNGNILVMFNPVEENQHTGVIEATKELNRLRIEEKLHYAMAINSDFNSPLYPNDPNRYIYTGNAGKLLGCFYIKGREAHVGQTLTGVDPTLIASRINDHLNNNMDFAESIPNETVLPPSCLFQRDQKEFYNVQTAGKSHLYFNYFLYEASPSEVLEKLIHVAKQSCEEVKLYLGSQYKRFLANSALIDDQTDWNIKVYGYDHYINHIKSQGIDVDSVVKATVSQYPDADIRDVCFHIVDALEQLDHDKQPKVIVFFGPPYCPHNYLEDHVDDQRQCRLILEHAIDKIANETNESFAIKKFFPYLSDSSYLSMNGTEDDAEDLKMNIPVWDHLYQLPLDLIHHLNIPSINIGVYGKDAHQWTERVYKPYSFHVLPMLIQEITNTTLKGINSLSYNTKK</sequence>
<evidence type="ECO:0000313" key="2">
    <source>
        <dbReference type="Proteomes" id="UP001597458"/>
    </source>
</evidence>
<reference evidence="2" key="1">
    <citation type="journal article" date="2019" name="Int. J. Syst. Evol. Microbiol.">
        <title>The Global Catalogue of Microorganisms (GCM) 10K type strain sequencing project: providing services to taxonomists for standard genome sequencing and annotation.</title>
        <authorList>
            <consortium name="The Broad Institute Genomics Platform"/>
            <consortium name="The Broad Institute Genome Sequencing Center for Infectious Disease"/>
            <person name="Wu L."/>
            <person name="Ma J."/>
        </authorList>
    </citation>
    <scope>NUCLEOTIDE SEQUENCE [LARGE SCALE GENOMIC DNA]</scope>
    <source>
        <strain evidence="2">TISTR 2241</strain>
    </source>
</reference>
<name>A0ABW5PU80_9BACI</name>
<proteinExistence type="predicted"/>
<keyword evidence="2" id="KW-1185">Reference proteome</keyword>